<keyword evidence="5 8" id="KW-1133">Transmembrane helix</keyword>
<evidence type="ECO:0000256" key="3">
    <source>
        <dbReference type="ARBA" id="ARBA00022692"/>
    </source>
</evidence>
<gene>
    <name evidence="9" type="ORF">PYTT_0461</name>
</gene>
<dbReference type="AlphaFoldDB" id="A0A1C7PB74"/>
<evidence type="ECO:0000256" key="5">
    <source>
        <dbReference type="ARBA" id="ARBA00022989"/>
    </source>
</evidence>
<keyword evidence="4" id="KW-0653">Protein transport</keyword>
<evidence type="ECO:0000313" key="10">
    <source>
        <dbReference type="Proteomes" id="UP000176204"/>
    </source>
</evidence>
<keyword evidence="10" id="KW-1185">Reference proteome</keyword>
<evidence type="ECO:0000256" key="6">
    <source>
        <dbReference type="ARBA" id="ARBA00023010"/>
    </source>
</evidence>
<proteinExistence type="predicted"/>
<dbReference type="OrthoDB" id="197510at2"/>
<dbReference type="Proteomes" id="UP000176204">
    <property type="component" value="Chromosome I"/>
</dbReference>
<keyword evidence="2" id="KW-0813">Transport</keyword>
<evidence type="ECO:0000256" key="2">
    <source>
        <dbReference type="ARBA" id="ARBA00022448"/>
    </source>
</evidence>
<dbReference type="STRING" id="1679444.PYTT_0461"/>
<dbReference type="Gene3D" id="1.20.5.1030">
    <property type="entry name" value="Preprotein translocase secy subunit"/>
    <property type="match status" value="1"/>
</dbReference>
<accession>A0A1C7PB74</accession>
<evidence type="ECO:0000256" key="4">
    <source>
        <dbReference type="ARBA" id="ARBA00022927"/>
    </source>
</evidence>
<name>A0A1C7PB74_9BACT</name>
<organism evidence="9 10">
    <name type="scientific">Akkermansia glycaniphila</name>
    <dbReference type="NCBI Taxonomy" id="1679444"/>
    <lineage>
        <taxon>Bacteria</taxon>
        <taxon>Pseudomonadati</taxon>
        <taxon>Verrucomicrobiota</taxon>
        <taxon>Verrucomicrobiia</taxon>
        <taxon>Verrucomicrobiales</taxon>
        <taxon>Akkermansiaceae</taxon>
        <taxon>Akkermansia</taxon>
    </lineage>
</organism>
<dbReference type="EMBL" id="LT629973">
    <property type="protein sequence ID" value="SEH75410.1"/>
    <property type="molecule type" value="Genomic_DNA"/>
</dbReference>
<sequence>MFRRISQYITEIKSELKKCSWPWESDPKVRGFRKYRELSGSTIVVLIAMVLLGAYVSLFDLILAAIVNGTITGLS</sequence>
<evidence type="ECO:0000256" key="8">
    <source>
        <dbReference type="SAM" id="Phobius"/>
    </source>
</evidence>
<dbReference type="GO" id="GO:0006886">
    <property type="term" value="P:intracellular protein transport"/>
    <property type="evidence" value="ECO:0007669"/>
    <property type="project" value="InterPro"/>
</dbReference>
<keyword evidence="7 8" id="KW-0472">Membrane</keyword>
<dbReference type="InterPro" id="IPR001901">
    <property type="entry name" value="Translocase_SecE/Sec61-g"/>
</dbReference>
<dbReference type="InterPro" id="IPR038379">
    <property type="entry name" value="SecE_sf"/>
</dbReference>
<feature type="transmembrane region" description="Helical" evidence="8">
    <location>
        <begin position="43"/>
        <end position="67"/>
    </location>
</feature>
<keyword evidence="6" id="KW-0811">Translocation</keyword>
<dbReference type="RefSeq" id="WP_067776338.1">
    <property type="nucleotide sequence ID" value="NZ_JACVVN010000002.1"/>
</dbReference>
<dbReference type="GO" id="GO:0006605">
    <property type="term" value="P:protein targeting"/>
    <property type="evidence" value="ECO:0007669"/>
    <property type="project" value="InterPro"/>
</dbReference>
<keyword evidence="3 8" id="KW-0812">Transmembrane</keyword>
<dbReference type="Pfam" id="PF00584">
    <property type="entry name" value="SecE"/>
    <property type="match status" value="1"/>
</dbReference>
<evidence type="ECO:0000313" key="9">
    <source>
        <dbReference type="EMBL" id="SEH75410.1"/>
    </source>
</evidence>
<dbReference type="KEGG" id="agl:PYTT_0461"/>
<comment type="subcellular location">
    <subcellularLocation>
        <location evidence="1">Membrane</location>
    </subcellularLocation>
</comment>
<dbReference type="GO" id="GO:0016020">
    <property type="term" value="C:membrane"/>
    <property type="evidence" value="ECO:0007669"/>
    <property type="project" value="UniProtKB-SubCell"/>
</dbReference>
<evidence type="ECO:0000256" key="1">
    <source>
        <dbReference type="ARBA" id="ARBA00004370"/>
    </source>
</evidence>
<evidence type="ECO:0000256" key="7">
    <source>
        <dbReference type="ARBA" id="ARBA00023136"/>
    </source>
</evidence>
<protein>
    <submittedName>
        <fullName evidence="9">Sece/sec61-gamma subunits of protein translocation complex</fullName>
    </submittedName>
</protein>
<reference evidence="10" key="1">
    <citation type="submission" date="2016-09" db="EMBL/GenBank/DDBJ databases">
        <authorList>
            <person name="Koehorst J."/>
        </authorList>
    </citation>
    <scope>NUCLEOTIDE SEQUENCE [LARGE SCALE GENOMIC DNA]</scope>
</reference>